<sequence length="538" mass="61396">MVKNHKFQNQLLWRKGDVYKVVGDEEAPCLSLVYGGNSFVNGKKTARPKLLYFMLLTFLYCCLILTPQYLTSRPTLSLLYSFGVEDGRFFPDADFPGYLCVDVVNGSICCDRHSNRSDVCIMKGDVRTDSTIGSVFLYRGNNNSSDYASGPSVDGDDDVDEVLQREKIRPYTRKWEPAVMGTVQQLELIMKKGNSGDSHHCDVRHNVTAVFFSTSGYTGNLYHEFNDGIIPLYVTVQHLKKQVILVVVDYKNWWYMKYADVVSELSDYPIIDFSGDNRTHCFPEAIVGLRIHDDLHIDPSLMEGNRTIRDFRNLLDRAYWPRIKGLIEDEEREAAELLALAPPSEQMLKQKSDFQTKPKLVIISRNGSREITNQDAMIELAEEIGFSVEIVVPDKTSELAKIYRELNSSDVLIGVHGAALTHFLFMKPGSVFIQVSVLGTEWASDKYFGSTAVKFGLKYVGYQILPEESSLYDSYAKDDPVLVDPYAVNRRGWEVTKQIYLDHQNVRLNLRRFGKVLYRAYYYTLAKRKGRVLPLDLQ</sequence>
<keyword evidence="5" id="KW-0472">Membrane</keyword>
<feature type="transmembrane region" description="Helical" evidence="5">
    <location>
        <begin position="50"/>
        <end position="70"/>
    </location>
</feature>
<dbReference type="InterPro" id="IPR007657">
    <property type="entry name" value="Glycosyltransferase_61"/>
</dbReference>
<dbReference type="Proteomes" id="UP001161247">
    <property type="component" value="Chromosome 3"/>
</dbReference>
<reference evidence="7" key="1">
    <citation type="submission" date="2023-03" db="EMBL/GenBank/DDBJ databases">
        <authorList>
            <person name="Julca I."/>
        </authorList>
    </citation>
    <scope>NUCLEOTIDE SEQUENCE</scope>
</reference>
<dbReference type="GO" id="GO:0016763">
    <property type="term" value="F:pentosyltransferase activity"/>
    <property type="evidence" value="ECO:0007669"/>
    <property type="project" value="UniProtKB-ARBA"/>
</dbReference>
<dbReference type="InterPro" id="IPR049625">
    <property type="entry name" value="Glyco_transf_61_cat"/>
</dbReference>
<evidence type="ECO:0000256" key="4">
    <source>
        <dbReference type="ARBA" id="ARBA00023180"/>
    </source>
</evidence>
<evidence type="ECO:0000256" key="1">
    <source>
        <dbReference type="ARBA" id="ARBA00004323"/>
    </source>
</evidence>
<keyword evidence="2" id="KW-0328">Glycosyltransferase</keyword>
<keyword evidence="4" id="KW-0325">Glycoprotein</keyword>
<proteinExistence type="predicted"/>
<evidence type="ECO:0000313" key="7">
    <source>
        <dbReference type="EMBL" id="CAI9099878.1"/>
    </source>
</evidence>
<evidence type="ECO:0000259" key="6">
    <source>
        <dbReference type="Pfam" id="PF04577"/>
    </source>
</evidence>
<accession>A0AAV1CX92</accession>
<dbReference type="GO" id="GO:0000139">
    <property type="term" value="C:Golgi membrane"/>
    <property type="evidence" value="ECO:0007669"/>
    <property type="project" value="UniProtKB-SubCell"/>
</dbReference>
<keyword evidence="8" id="KW-1185">Reference proteome</keyword>
<keyword evidence="5" id="KW-1133">Transmembrane helix</keyword>
<keyword evidence="5" id="KW-0812">Transmembrane</keyword>
<evidence type="ECO:0000256" key="5">
    <source>
        <dbReference type="SAM" id="Phobius"/>
    </source>
</evidence>
<keyword evidence="3" id="KW-0808">Transferase</keyword>
<protein>
    <submittedName>
        <fullName evidence="7">OLC1v1036763C3</fullName>
    </submittedName>
</protein>
<gene>
    <name evidence="7" type="ORF">OLC1_LOCUS9816</name>
</gene>
<evidence type="ECO:0000256" key="3">
    <source>
        <dbReference type="ARBA" id="ARBA00022679"/>
    </source>
</evidence>
<comment type="subcellular location">
    <subcellularLocation>
        <location evidence="1">Golgi apparatus membrane</location>
        <topology evidence="1">Single-pass type II membrane protein</topology>
    </subcellularLocation>
</comment>
<dbReference type="AlphaFoldDB" id="A0AAV1CX92"/>
<dbReference type="PANTHER" id="PTHR20961">
    <property type="entry name" value="GLYCOSYLTRANSFERASE"/>
    <property type="match status" value="1"/>
</dbReference>
<dbReference type="PANTHER" id="PTHR20961:SF124">
    <property type="entry name" value="GLYCOSYLTRANSFERASE"/>
    <property type="match status" value="1"/>
</dbReference>
<name>A0AAV1CX92_OLDCO</name>
<organism evidence="7 8">
    <name type="scientific">Oldenlandia corymbosa var. corymbosa</name>
    <dbReference type="NCBI Taxonomy" id="529605"/>
    <lineage>
        <taxon>Eukaryota</taxon>
        <taxon>Viridiplantae</taxon>
        <taxon>Streptophyta</taxon>
        <taxon>Embryophyta</taxon>
        <taxon>Tracheophyta</taxon>
        <taxon>Spermatophyta</taxon>
        <taxon>Magnoliopsida</taxon>
        <taxon>eudicotyledons</taxon>
        <taxon>Gunneridae</taxon>
        <taxon>Pentapetalae</taxon>
        <taxon>asterids</taxon>
        <taxon>lamiids</taxon>
        <taxon>Gentianales</taxon>
        <taxon>Rubiaceae</taxon>
        <taxon>Rubioideae</taxon>
        <taxon>Spermacoceae</taxon>
        <taxon>Hedyotis-Oldenlandia complex</taxon>
        <taxon>Oldenlandia</taxon>
    </lineage>
</organism>
<dbReference type="EMBL" id="OX459120">
    <property type="protein sequence ID" value="CAI9099878.1"/>
    <property type="molecule type" value="Genomic_DNA"/>
</dbReference>
<evidence type="ECO:0000313" key="8">
    <source>
        <dbReference type="Proteomes" id="UP001161247"/>
    </source>
</evidence>
<dbReference type="Pfam" id="PF04577">
    <property type="entry name" value="Glyco_transf_61"/>
    <property type="match status" value="1"/>
</dbReference>
<feature type="domain" description="Glycosyltransferase 61 catalytic" evidence="6">
    <location>
        <begin position="348"/>
        <end position="433"/>
    </location>
</feature>
<evidence type="ECO:0000256" key="2">
    <source>
        <dbReference type="ARBA" id="ARBA00022676"/>
    </source>
</evidence>